<keyword evidence="3" id="KW-1185">Reference proteome</keyword>
<gene>
    <name evidence="2" type="ORF">LVY72_06240</name>
</gene>
<dbReference type="Pfam" id="PF03473">
    <property type="entry name" value="MOSC"/>
    <property type="match status" value="1"/>
</dbReference>
<organism evidence="2 3">
    <name type="scientific">Arthrobacter hankyongi</name>
    <dbReference type="NCBI Taxonomy" id="2904801"/>
    <lineage>
        <taxon>Bacteria</taxon>
        <taxon>Bacillati</taxon>
        <taxon>Actinomycetota</taxon>
        <taxon>Actinomycetes</taxon>
        <taxon>Micrococcales</taxon>
        <taxon>Micrococcaceae</taxon>
        <taxon>Arthrobacter</taxon>
    </lineage>
</organism>
<dbReference type="PANTHER" id="PTHR30212:SF2">
    <property type="entry name" value="PROTEIN YIIM"/>
    <property type="match status" value="1"/>
</dbReference>
<feature type="domain" description="MOSC" evidence="1">
    <location>
        <begin position="31"/>
        <end position="166"/>
    </location>
</feature>
<evidence type="ECO:0000259" key="1">
    <source>
        <dbReference type="PROSITE" id="PS51340"/>
    </source>
</evidence>
<comment type="caution">
    <text evidence="2">The sequence shown here is derived from an EMBL/GenBank/DDBJ whole genome shotgun (WGS) entry which is preliminary data.</text>
</comment>
<reference evidence="2" key="1">
    <citation type="submission" date="2022-01" db="EMBL/GenBank/DDBJ databases">
        <authorList>
            <person name="Jo J.-H."/>
            <person name="Im W.-T."/>
        </authorList>
    </citation>
    <scope>NUCLEOTIDE SEQUENCE</scope>
    <source>
        <strain evidence="2">I2-34</strain>
    </source>
</reference>
<dbReference type="EMBL" id="JAKLTQ010000003">
    <property type="protein sequence ID" value="MCG2621515.1"/>
    <property type="molecule type" value="Genomic_DNA"/>
</dbReference>
<proteinExistence type="predicted"/>
<evidence type="ECO:0000313" key="2">
    <source>
        <dbReference type="EMBL" id="MCG2621515.1"/>
    </source>
</evidence>
<dbReference type="Proteomes" id="UP001165368">
    <property type="component" value="Unassembled WGS sequence"/>
</dbReference>
<dbReference type="InterPro" id="IPR052353">
    <property type="entry name" value="Benzoxazolinone_Detox_Enz"/>
</dbReference>
<name>A0ABS9L4G4_9MICC</name>
<accession>A0ABS9L4G4</accession>
<sequence length="225" mass="23801">MPEPGALLAVCRVHALKPDAGPAGVTAIDKRPAGGPVKVTKLGLRADVQADRRHHGGELQALYAYADQDARWWAEELGRQIPAGLFGENLRTSGVDVNGAVIGERWRIGAQVVVEVTSARIPCGTFARHLHEPQWVRRFTAAGRPGAYLQVLETGEIRSGDGIEIVHRPRHPVTVAQFFAGLDKAGAAALRAAGDAGEVSLAPRVRAAVARVTRAVSPRDATAAG</sequence>
<protein>
    <submittedName>
        <fullName evidence="2">MOSC domain-containing protein</fullName>
    </submittedName>
</protein>
<dbReference type="InterPro" id="IPR005302">
    <property type="entry name" value="MoCF_Sase_C"/>
</dbReference>
<dbReference type="SUPFAM" id="SSF50800">
    <property type="entry name" value="PK beta-barrel domain-like"/>
    <property type="match status" value="1"/>
</dbReference>
<dbReference type="InterPro" id="IPR011037">
    <property type="entry name" value="Pyrv_Knase-like_insert_dom_sf"/>
</dbReference>
<evidence type="ECO:0000313" key="3">
    <source>
        <dbReference type="Proteomes" id="UP001165368"/>
    </source>
</evidence>
<dbReference type="PROSITE" id="PS51340">
    <property type="entry name" value="MOSC"/>
    <property type="match status" value="1"/>
</dbReference>
<dbReference type="RefSeq" id="WP_237818810.1">
    <property type="nucleotide sequence ID" value="NZ_JAKLTQ010000003.1"/>
</dbReference>
<dbReference type="PANTHER" id="PTHR30212">
    <property type="entry name" value="PROTEIN YIIM"/>
    <property type="match status" value="1"/>
</dbReference>
<dbReference type="Gene3D" id="2.40.33.20">
    <property type="entry name" value="PK beta-barrel domain-like"/>
    <property type="match status" value="1"/>
</dbReference>